<feature type="region of interest" description="Disordered" evidence="4">
    <location>
        <begin position="611"/>
        <end position="644"/>
    </location>
</feature>
<dbReference type="GO" id="GO:0035493">
    <property type="term" value="P:SNARE complex assembly"/>
    <property type="evidence" value="ECO:0007669"/>
    <property type="project" value="TreeGrafter"/>
</dbReference>
<dbReference type="InterPro" id="IPR038274">
    <property type="entry name" value="Atg6/Beclin_C_sf"/>
</dbReference>
<evidence type="ECO:0000256" key="3">
    <source>
        <dbReference type="ARBA" id="ARBA00023054"/>
    </source>
</evidence>
<dbReference type="InterPro" id="IPR018791">
    <property type="entry name" value="UV_resistance/autophagy_Atg14"/>
</dbReference>
<evidence type="ECO:0000256" key="4">
    <source>
        <dbReference type="SAM" id="MobiDB-lite"/>
    </source>
</evidence>
<feature type="compositionally biased region" description="Polar residues" evidence="4">
    <location>
        <begin position="660"/>
        <end position="673"/>
    </location>
</feature>
<gene>
    <name evidence="5" type="ORF">SPPG_03843</name>
</gene>
<keyword evidence="3" id="KW-0175">Coiled coil</keyword>
<feature type="compositionally biased region" description="Polar residues" evidence="4">
    <location>
        <begin position="703"/>
        <end position="716"/>
    </location>
</feature>
<dbReference type="RefSeq" id="XP_016608766.1">
    <property type="nucleotide sequence ID" value="XM_016752090.1"/>
</dbReference>
<dbReference type="GeneID" id="27687328"/>
<evidence type="ECO:0000313" key="5">
    <source>
        <dbReference type="EMBL" id="KND00727.1"/>
    </source>
</evidence>
<dbReference type="PANTHER" id="PTHR15157">
    <property type="entry name" value="UV RADIATION RESISTANCE-ASSOCIATED GENE PROTEIN"/>
    <property type="match status" value="1"/>
</dbReference>
<evidence type="ECO:0000256" key="2">
    <source>
        <dbReference type="ARBA" id="ARBA00013807"/>
    </source>
</evidence>
<evidence type="ECO:0000256" key="1">
    <source>
        <dbReference type="ARBA" id="ARBA00009574"/>
    </source>
</evidence>
<dbReference type="Gene3D" id="1.10.418.40">
    <property type="entry name" value="Autophagy protein 6/Beclin 1"/>
    <property type="match status" value="1"/>
</dbReference>
<dbReference type="OrthoDB" id="72772at2759"/>
<dbReference type="STRING" id="645134.A0A0L0HI03"/>
<dbReference type="Proteomes" id="UP000053201">
    <property type="component" value="Unassembled WGS sequence"/>
</dbReference>
<dbReference type="GO" id="GO:0032991">
    <property type="term" value="C:protein-containing complex"/>
    <property type="evidence" value="ECO:0007669"/>
    <property type="project" value="UniProtKB-ARBA"/>
</dbReference>
<dbReference type="eggNOG" id="KOG2896">
    <property type="taxonomic scope" value="Eukaryota"/>
</dbReference>
<dbReference type="InParanoid" id="A0A0L0HI03"/>
<dbReference type="OMA" id="HYRFEYG"/>
<proteinExistence type="inferred from homology"/>
<dbReference type="EMBL" id="KQ257455">
    <property type="protein sequence ID" value="KND00727.1"/>
    <property type="molecule type" value="Genomic_DNA"/>
</dbReference>
<dbReference type="AlphaFoldDB" id="A0A0L0HI03"/>
<dbReference type="PANTHER" id="PTHR15157:SF5">
    <property type="entry name" value="UV RADIATION RESISTANCE-ASSOCIATED GENE PROTEIN"/>
    <property type="match status" value="1"/>
</dbReference>
<organism evidence="5 6">
    <name type="scientific">Spizellomyces punctatus (strain DAOM BR117)</name>
    <dbReference type="NCBI Taxonomy" id="645134"/>
    <lineage>
        <taxon>Eukaryota</taxon>
        <taxon>Fungi</taxon>
        <taxon>Fungi incertae sedis</taxon>
        <taxon>Chytridiomycota</taxon>
        <taxon>Chytridiomycota incertae sedis</taxon>
        <taxon>Chytridiomycetes</taxon>
        <taxon>Spizellomycetales</taxon>
        <taxon>Spizellomycetaceae</taxon>
        <taxon>Spizellomyces</taxon>
    </lineage>
</organism>
<dbReference type="FunCoup" id="A0A0L0HI03">
    <property type="interactions" value="15"/>
</dbReference>
<dbReference type="Pfam" id="PF10186">
    <property type="entry name" value="ATG14"/>
    <property type="match status" value="1"/>
</dbReference>
<accession>A0A0L0HI03</accession>
<evidence type="ECO:0000313" key="6">
    <source>
        <dbReference type="Proteomes" id="UP000053201"/>
    </source>
</evidence>
<feature type="region of interest" description="Disordered" evidence="4">
    <location>
        <begin position="656"/>
        <end position="716"/>
    </location>
</feature>
<dbReference type="GO" id="GO:0000149">
    <property type="term" value="F:SNARE binding"/>
    <property type="evidence" value="ECO:0007669"/>
    <property type="project" value="TreeGrafter"/>
</dbReference>
<feature type="compositionally biased region" description="Basic and acidic residues" evidence="4">
    <location>
        <begin position="619"/>
        <end position="629"/>
    </location>
</feature>
<dbReference type="GO" id="GO:0005768">
    <property type="term" value="C:endosome"/>
    <property type="evidence" value="ECO:0007669"/>
    <property type="project" value="TreeGrafter"/>
</dbReference>
<dbReference type="GO" id="GO:0000323">
    <property type="term" value="C:lytic vacuole"/>
    <property type="evidence" value="ECO:0007669"/>
    <property type="project" value="TreeGrafter"/>
</dbReference>
<feature type="region of interest" description="Disordered" evidence="4">
    <location>
        <begin position="538"/>
        <end position="567"/>
    </location>
</feature>
<dbReference type="VEuPathDB" id="FungiDB:SPPG_03843"/>
<reference evidence="5 6" key="1">
    <citation type="submission" date="2009-08" db="EMBL/GenBank/DDBJ databases">
        <title>The Genome Sequence of Spizellomyces punctatus strain DAOM BR117.</title>
        <authorList>
            <consortium name="The Broad Institute Genome Sequencing Platform"/>
            <person name="Russ C."/>
            <person name="Cuomo C."/>
            <person name="Shea T."/>
            <person name="Young S.K."/>
            <person name="Zeng Q."/>
            <person name="Koehrsen M."/>
            <person name="Haas B."/>
            <person name="Borodovsky M."/>
            <person name="Guigo R."/>
            <person name="Alvarado L."/>
            <person name="Berlin A."/>
            <person name="Bochicchio J."/>
            <person name="Borenstein D."/>
            <person name="Chapman S."/>
            <person name="Chen Z."/>
            <person name="Engels R."/>
            <person name="Freedman E."/>
            <person name="Gellesch M."/>
            <person name="Goldberg J."/>
            <person name="Griggs A."/>
            <person name="Gujja S."/>
            <person name="Heiman D."/>
            <person name="Hepburn T."/>
            <person name="Howarth C."/>
            <person name="Jen D."/>
            <person name="Larson L."/>
            <person name="Lewis B."/>
            <person name="Mehta T."/>
            <person name="Park D."/>
            <person name="Pearson M."/>
            <person name="Roberts A."/>
            <person name="Saif S."/>
            <person name="Shenoy N."/>
            <person name="Sisk P."/>
            <person name="Stolte C."/>
            <person name="Sykes S."/>
            <person name="Thomson T."/>
            <person name="Walk T."/>
            <person name="White J."/>
            <person name="Yandava C."/>
            <person name="Burger G."/>
            <person name="Gray M.W."/>
            <person name="Holland P.W.H."/>
            <person name="King N."/>
            <person name="Lang F.B.F."/>
            <person name="Roger A.J."/>
            <person name="Ruiz-Trillo I."/>
            <person name="Lander E."/>
            <person name="Nusbaum C."/>
        </authorList>
    </citation>
    <scope>NUCLEOTIDE SEQUENCE [LARGE SCALE GENOMIC DNA]</scope>
    <source>
        <strain evidence="5 6">DAOM BR117</strain>
    </source>
</reference>
<keyword evidence="6" id="KW-1185">Reference proteome</keyword>
<name>A0A0L0HI03_SPIPD</name>
<protein>
    <recommendedName>
        <fullName evidence="2">Autophagy-related protein 14</fullName>
    </recommendedName>
</protein>
<sequence length="716" mass="79946">MSHGSLTKSNGFTSPRRLRHVKSLVGRNLAPADCRTSLQFLERGEPEGHFNTTVPRVDEPSCEGSFLVARVPLPEAVSSTKGKGKAVTNADFWDHTDARRANTQRHLHGQFDQVASASVSQLTDAYYTLTAVNGGRQDEPFYTSEVVRGSLNPMWRSLDTASYALWAPLNESSFILKIYTRCLGESCYRLSIERVINLRQLRYLGEELADESCSFLSTTIIIALDDGYYQFDPSMDVDANDEEEVPCIKVPPHKVRPSYRYETILRIVAAQKEIWELRRSVCTIIDAGEGILSQQQDSRNLLHDYKTTKARLAFIEDNIMQRTEDVKKARHHLKETGDLLQSGRQHLREAWDTKDSDERILRGDAAGLAVRRDEIYRIRRKVRRRQKDLIVDAANIFPIARDTALNSAFYTIRGIPLPHSEYTGHDDEKIAAALGFVCHLLYMIAYYLDVPLRYPMKLMSSRSSITDIVSEHYTGSKEFPLYSRGADRMRFDYGVFLMNKNIEQLMGHLQLTVTNLRHTLPNLKAIIDAVSGWNDDRDVDGDESDEAYGYGSVSEFPSPRAGPSTLPAETRPDGHLDEFAHAFARALESQGTSITETSVGAARDAANTIHTLGTATRDIPPDVRDDGHGQGKSADQCGHLQNDDDLSSTMLLMPVEKSDASPTRSRTPSSDISVPSHPNGMNRRSASRSGIGALFGYGKGGTRSPTLERTNPTETI</sequence>
<comment type="similarity">
    <text evidence="1">Belongs to the ATG14 family.</text>
</comment>